<feature type="transmembrane region" description="Helical" evidence="2">
    <location>
        <begin position="102"/>
        <end position="120"/>
    </location>
</feature>
<protein>
    <submittedName>
        <fullName evidence="3">Septum formation initiator</fullName>
    </submittedName>
</protein>
<keyword evidence="1" id="KW-0175">Coiled coil</keyword>
<evidence type="ECO:0000313" key="4">
    <source>
        <dbReference type="Proteomes" id="UP000003112"/>
    </source>
</evidence>
<dbReference type="AlphaFoldDB" id="E6K7U5"/>
<keyword evidence="4" id="KW-1185">Reference proteome</keyword>
<dbReference type="EMBL" id="AEPD01000028">
    <property type="protein sequence ID" value="EFU30245.1"/>
    <property type="molecule type" value="Genomic_DNA"/>
</dbReference>
<accession>E6K7U5</accession>
<sequence length="200" mass="23215">MQPIFCKGSANEGNESLFSDCRVQPIFCKDSANEDNESLFSDCRVQPIFCKGSKNIAKQDICSAINIIFDLSFPHILFIHYFCNINQHQMASRFNVIWSFISHYKYLIVIVVGVAVVGFLDENSYLRHKQYEIQISNMKAEIEKYNAQYEADSKKLRELRNDPKAIVKIARERYFMKADDEDIFILSDDEKPTKNNETAE</sequence>
<keyword evidence="2" id="KW-0472">Membrane</keyword>
<proteinExistence type="predicted"/>
<feature type="transmembrane region" description="Helical" evidence="2">
    <location>
        <begin position="61"/>
        <end position="82"/>
    </location>
</feature>
<organism evidence="3 4">
    <name type="scientific">Segatella buccae ATCC 33574</name>
    <dbReference type="NCBI Taxonomy" id="873513"/>
    <lineage>
        <taxon>Bacteria</taxon>
        <taxon>Pseudomonadati</taxon>
        <taxon>Bacteroidota</taxon>
        <taxon>Bacteroidia</taxon>
        <taxon>Bacteroidales</taxon>
        <taxon>Prevotellaceae</taxon>
        <taxon>Segatella</taxon>
    </lineage>
</organism>
<dbReference type="HOGENOM" id="CLU_1365169_0_0_10"/>
<reference evidence="3 4" key="1">
    <citation type="submission" date="2010-10" db="EMBL/GenBank/DDBJ databases">
        <authorList>
            <person name="Muzny D."/>
            <person name="Qin X."/>
            <person name="Deng J."/>
            <person name="Jiang H."/>
            <person name="Liu Y."/>
            <person name="Qu J."/>
            <person name="Song X.-Z."/>
            <person name="Zhang L."/>
            <person name="Thornton R."/>
            <person name="Coyle M."/>
            <person name="Francisco L."/>
            <person name="Jackson L."/>
            <person name="Javaid M."/>
            <person name="Korchina V."/>
            <person name="Kovar C."/>
            <person name="Mata R."/>
            <person name="Mathew T."/>
            <person name="Ngo R."/>
            <person name="Nguyen L."/>
            <person name="Nguyen N."/>
            <person name="Okwuonu G."/>
            <person name="Ongeri F."/>
            <person name="Pham C."/>
            <person name="Simmons D."/>
            <person name="Wilczek-Boney K."/>
            <person name="Hale W."/>
            <person name="Jakkamsetti A."/>
            <person name="Pham P."/>
            <person name="Ruth R."/>
            <person name="San Lucas F."/>
            <person name="Warren J."/>
            <person name="Zhang J."/>
            <person name="Zhao Z."/>
            <person name="Zhou C."/>
            <person name="Zhu D."/>
            <person name="Lee S."/>
            <person name="Bess C."/>
            <person name="Blankenburg K."/>
            <person name="Forbes L."/>
            <person name="Fu Q."/>
            <person name="Gubbala S."/>
            <person name="Hirani K."/>
            <person name="Jayaseelan J.C."/>
            <person name="Lara F."/>
            <person name="Munidasa M."/>
            <person name="Palculict T."/>
            <person name="Patil S."/>
            <person name="Pu L.-L."/>
            <person name="Saada N."/>
            <person name="Tang L."/>
            <person name="Weissenberger G."/>
            <person name="Zhu Y."/>
            <person name="Hemphill L."/>
            <person name="Shang Y."/>
            <person name="Youmans B."/>
            <person name="Ayvaz T."/>
            <person name="Ross M."/>
            <person name="Santibanez J."/>
            <person name="Aqrawi P."/>
            <person name="Gross S."/>
            <person name="Joshi V."/>
            <person name="Fowler G."/>
            <person name="Nazareth L."/>
            <person name="Reid J."/>
            <person name="Worley K."/>
            <person name="Petrosino J."/>
            <person name="Highlander S."/>
            <person name="Gibbs R."/>
        </authorList>
    </citation>
    <scope>NUCLEOTIDE SEQUENCE [LARGE SCALE GENOMIC DNA]</scope>
    <source>
        <strain evidence="3 4">ATCC 33574</strain>
    </source>
</reference>
<dbReference type="Proteomes" id="UP000003112">
    <property type="component" value="Unassembled WGS sequence"/>
</dbReference>
<dbReference type="Pfam" id="PF04977">
    <property type="entry name" value="DivIC"/>
    <property type="match status" value="1"/>
</dbReference>
<dbReference type="eggNOG" id="COG2919">
    <property type="taxonomic scope" value="Bacteria"/>
</dbReference>
<name>E6K7U5_9BACT</name>
<evidence type="ECO:0000313" key="3">
    <source>
        <dbReference type="EMBL" id="EFU30245.1"/>
    </source>
</evidence>
<evidence type="ECO:0000256" key="1">
    <source>
        <dbReference type="SAM" id="Coils"/>
    </source>
</evidence>
<dbReference type="InterPro" id="IPR007060">
    <property type="entry name" value="FtsL/DivIC"/>
</dbReference>
<dbReference type="STRING" id="873513.HMPREF6485_1524"/>
<keyword evidence="2" id="KW-1133">Transmembrane helix</keyword>
<keyword evidence="2" id="KW-0812">Transmembrane</keyword>
<evidence type="ECO:0000256" key="2">
    <source>
        <dbReference type="SAM" id="Phobius"/>
    </source>
</evidence>
<gene>
    <name evidence="3" type="ORF">HMPREF6485_1524</name>
</gene>
<comment type="caution">
    <text evidence="3">The sequence shown here is derived from an EMBL/GenBank/DDBJ whole genome shotgun (WGS) entry which is preliminary data.</text>
</comment>
<feature type="coiled-coil region" evidence="1">
    <location>
        <begin position="128"/>
        <end position="162"/>
    </location>
</feature>